<sequence length="924" mass="101976">MTDLLHPPETPPGALARWRLGEGFLIRAAGRPADTVAALRSPLACAWAAEVMAAEEHRDRQGERLRGALEEAIARAPGDHRVALINLRRDVFNARRPRPATLGRAEPGLDAAVRELLDAWLAALDTLESALDRGPRALAEDTARAREHARAELADDELRSAVLLQSQVLERTMDRYLDPDRRFDKSARHLERTLLELLYRASLKTSPFSTLTSVGLGRFRDGAPGALPRPADLRKRATVRLNVAVLARLAAVVQADPRLRSDFRVTLAPGADTDGERMRYVRRRTTAGADPDAVVALDTVHEDLFFLPGGPVLRDVAGLTRDVSPTLRELSTALAAAHGEPDTAGTDRLLGHLLRLGFLIVPDLQVDLRSDDPAASFAAALAAQEPEPLREAARALERAREQVAAYSRTPARERARVLARVRAHVAECFAAVDADPALTPRTLLYEDTVFRGADADRAAFERALLGDLASLADLLAAFDLNLPRRLTAKGFFVARYGRGGRCDDVTRFCHEFQRDFFDPYLQRSMRRRAFDEGNNHVPQENWFRSAEIAALDRARQAIGTHVGELLARARPGTEEIRLGDDFTDLVRALLPPSTSTAQPWSFLVQVSAGADGEPGRAVVNQAYAGLTLMFSRFAHSLADQGAPDLVRRVLRGYAPDGAVLAELHGGYETTNLNIHPAVTDYEIVCPGDHSDRPADEQIPLSDLFLVHDADADRVRLVSRRLGREVVPVYLGYLMPMALPEVQQALLCFSPSGMARPDLWAGTGIPVPERGVTAYPRLVLGDLVLQRRMWKMHAADFPRRDPGRGDADFFLRVRRWRRDLGLPERVFAQIDNAAAGGGAAESEEPVQEEGGTRRSAGRKPLPVDFASWHSIQLLEQMVLAASSRIVLTEAFPDTDGLWLRDEHDRPHVSELLIELYDTGRDRHVR</sequence>
<dbReference type="Proteomes" id="UP000265719">
    <property type="component" value="Chromosome"/>
</dbReference>
<dbReference type="KEGG" id="thao:NI17_005220"/>
<feature type="region of interest" description="Disordered" evidence="1">
    <location>
        <begin position="833"/>
        <end position="857"/>
    </location>
</feature>
<gene>
    <name evidence="3" type="ORF">NI17_005220</name>
</gene>
<accession>A0AA97M4Z1</accession>
<name>A0AA97M4Z1_9ACTN</name>
<dbReference type="Pfam" id="PF04738">
    <property type="entry name" value="Lant_dehydr_N"/>
    <property type="match status" value="1"/>
</dbReference>
<dbReference type="RefSeq" id="WP_279395514.1">
    <property type="nucleotide sequence ID" value="NZ_CP063196.1"/>
</dbReference>
<evidence type="ECO:0000313" key="3">
    <source>
        <dbReference type="EMBL" id="UOE20618.1"/>
    </source>
</evidence>
<reference evidence="3" key="1">
    <citation type="submission" date="2020-10" db="EMBL/GenBank/DDBJ databases">
        <title>De novo genome project of the cellulose decomposer Thermobifida halotolerans type strain.</title>
        <authorList>
            <person name="Nagy I."/>
            <person name="Horvath B."/>
            <person name="Kukolya J."/>
            <person name="Nagy I."/>
            <person name="Orsini M."/>
        </authorList>
    </citation>
    <scope>NUCLEOTIDE SEQUENCE</scope>
    <source>
        <strain evidence="3">DSM 44931</strain>
    </source>
</reference>
<proteinExistence type="predicted"/>
<feature type="domain" description="Lantibiotic dehydratase N-terminal" evidence="2">
    <location>
        <begin position="154"/>
        <end position="826"/>
    </location>
</feature>
<evidence type="ECO:0000256" key="1">
    <source>
        <dbReference type="SAM" id="MobiDB-lite"/>
    </source>
</evidence>
<dbReference type="InterPro" id="IPR006827">
    <property type="entry name" value="Lant_deHydtase_N"/>
</dbReference>
<evidence type="ECO:0000259" key="2">
    <source>
        <dbReference type="Pfam" id="PF04738"/>
    </source>
</evidence>
<keyword evidence="4" id="KW-1185">Reference proteome</keyword>
<organism evidence="3 4">
    <name type="scientific">Thermobifida halotolerans</name>
    <dbReference type="NCBI Taxonomy" id="483545"/>
    <lineage>
        <taxon>Bacteria</taxon>
        <taxon>Bacillati</taxon>
        <taxon>Actinomycetota</taxon>
        <taxon>Actinomycetes</taxon>
        <taxon>Streptosporangiales</taxon>
        <taxon>Nocardiopsidaceae</taxon>
        <taxon>Thermobifida</taxon>
    </lineage>
</organism>
<dbReference type="AlphaFoldDB" id="A0AA97M4Z1"/>
<protein>
    <submittedName>
        <fullName evidence="3">Lantibiotic dehydratase</fullName>
    </submittedName>
</protein>
<evidence type="ECO:0000313" key="4">
    <source>
        <dbReference type="Proteomes" id="UP000265719"/>
    </source>
</evidence>
<dbReference type="EMBL" id="CP063196">
    <property type="protein sequence ID" value="UOE20618.1"/>
    <property type="molecule type" value="Genomic_DNA"/>
</dbReference>